<organism evidence="1 2">
    <name type="scientific">Flavobacterium agrisoli</name>
    <dbReference type="NCBI Taxonomy" id="2793066"/>
    <lineage>
        <taxon>Bacteria</taxon>
        <taxon>Pseudomonadati</taxon>
        <taxon>Bacteroidota</taxon>
        <taxon>Flavobacteriia</taxon>
        <taxon>Flavobacteriales</taxon>
        <taxon>Flavobacteriaceae</taxon>
        <taxon>Flavobacterium</taxon>
    </lineage>
</organism>
<dbReference type="AlphaFoldDB" id="A0A934PN52"/>
<keyword evidence="2" id="KW-1185">Reference proteome</keyword>
<evidence type="ECO:0000313" key="1">
    <source>
        <dbReference type="EMBL" id="MBK0370567.1"/>
    </source>
</evidence>
<dbReference type="Proteomes" id="UP000609172">
    <property type="component" value="Unassembled WGS sequence"/>
</dbReference>
<name>A0A934PN52_9FLAO</name>
<proteinExistence type="predicted"/>
<evidence type="ECO:0000313" key="2">
    <source>
        <dbReference type="Proteomes" id="UP000609172"/>
    </source>
</evidence>
<protein>
    <submittedName>
        <fullName evidence="1">Uncharacterized protein</fullName>
    </submittedName>
</protein>
<gene>
    <name evidence="1" type="ORF">I5M07_12080</name>
</gene>
<sequence length="104" mass="11934">MLTKTNTSLSNLVILATLSSSVVNFSYEMESSLTPQLDTKIEHHVNIADWRDNAFNSSFDYSLHNENDEKINTIISFTKNLLENSTDIESEFVDIVNDNFWELI</sequence>
<dbReference type="RefSeq" id="WP_200106702.1">
    <property type="nucleotide sequence ID" value="NZ_JAEHFV010000005.1"/>
</dbReference>
<comment type="caution">
    <text evidence="1">The sequence shown here is derived from an EMBL/GenBank/DDBJ whole genome shotgun (WGS) entry which is preliminary data.</text>
</comment>
<accession>A0A934PN52</accession>
<reference evidence="1" key="1">
    <citation type="submission" date="2020-12" db="EMBL/GenBank/DDBJ databases">
        <title>Bacterial novel species Flavobacterium sp. SE-1-e isolated from soil.</title>
        <authorList>
            <person name="Jung H.-Y."/>
        </authorList>
    </citation>
    <scope>NUCLEOTIDE SEQUENCE</scope>
    <source>
        <strain evidence="1">SE-1-e</strain>
    </source>
</reference>
<dbReference type="EMBL" id="JAEHFV010000005">
    <property type="protein sequence ID" value="MBK0370567.1"/>
    <property type="molecule type" value="Genomic_DNA"/>
</dbReference>